<dbReference type="Pfam" id="PF00361">
    <property type="entry name" value="Proton_antipo_M"/>
    <property type="match status" value="1"/>
</dbReference>
<feature type="transmembrane region" description="Helical" evidence="17">
    <location>
        <begin position="56"/>
        <end position="75"/>
    </location>
</feature>
<feature type="domain" description="NADH:ubiquinone oxidoreductase chain 4 N-terminal" evidence="19">
    <location>
        <begin position="1"/>
        <end position="103"/>
    </location>
</feature>
<evidence type="ECO:0000256" key="12">
    <source>
        <dbReference type="ARBA" id="ARBA00023027"/>
    </source>
</evidence>
<evidence type="ECO:0000256" key="13">
    <source>
        <dbReference type="ARBA" id="ARBA00023075"/>
    </source>
</evidence>
<feature type="transmembrane region" description="Helical" evidence="17">
    <location>
        <begin position="246"/>
        <end position="264"/>
    </location>
</feature>
<feature type="transmembrane region" description="Helical" evidence="17">
    <location>
        <begin position="87"/>
        <end position="107"/>
    </location>
</feature>
<evidence type="ECO:0000256" key="15">
    <source>
        <dbReference type="ARBA" id="ARBA00023136"/>
    </source>
</evidence>
<evidence type="ECO:0000256" key="10">
    <source>
        <dbReference type="ARBA" id="ARBA00022982"/>
    </source>
</evidence>
<evidence type="ECO:0000256" key="5">
    <source>
        <dbReference type="ARBA" id="ARBA00021006"/>
    </source>
</evidence>
<dbReference type="GO" id="GO:0015990">
    <property type="term" value="P:electron transport coupled proton transport"/>
    <property type="evidence" value="ECO:0007669"/>
    <property type="project" value="TreeGrafter"/>
</dbReference>
<comment type="function">
    <text evidence="17">Core subunit of the mitochondrial membrane respiratory chain NADH dehydrogenase (Complex I) which catalyzes electron transfer from NADH through the respiratory chain, using ubiquinone as an electron acceptor. Essential for the catalytic activity and assembly of complex I.</text>
</comment>
<keyword evidence="15 17" id="KW-0472">Membrane</keyword>
<evidence type="ECO:0000256" key="2">
    <source>
        <dbReference type="ARBA" id="ARBA00004225"/>
    </source>
</evidence>
<evidence type="ECO:0000256" key="9">
    <source>
        <dbReference type="ARBA" id="ARBA00022967"/>
    </source>
</evidence>
<dbReference type="PRINTS" id="PR01437">
    <property type="entry name" value="NUOXDRDTASE4"/>
</dbReference>
<evidence type="ECO:0000256" key="16">
    <source>
        <dbReference type="ARBA" id="ARBA00049551"/>
    </source>
</evidence>
<keyword evidence="11 17" id="KW-1133">Transmembrane helix</keyword>
<organism evidence="20">
    <name type="scientific">Anabropsis (Apteranabropsis) sp. QS-2017</name>
    <dbReference type="NCBI Taxonomy" id="2019520"/>
    <lineage>
        <taxon>Eukaryota</taxon>
        <taxon>Metazoa</taxon>
        <taxon>Ecdysozoa</taxon>
        <taxon>Arthropoda</taxon>
        <taxon>Hexapoda</taxon>
        <taxon>Insecta</taxon>
        <taxon>Pterygota</taxon>
        <taxon>Neoptera</taxon>
        <taxon>Polyneoptera</taxon>
        <taxon>Orthoptera</taxon>
        <taxon>Ensifera</taxon>
        <taxon>Tettigoniidea</taxon>
        <taxon>Stenopelmatoidea</taxon>
        <taxon>Anostostomatidae</taxon>
        <taxon>Anabropsinae</taxon>
        <taxon>Anabropsis</taxon>
        <taxon>Apteranabropsis</taxon>
    </lineage>
</organism>
<keyword evidence="6 17" id="KW-0813">Transport</keyword>
<dbReference type="GO" id="GO:0003954">
    <property type="term" value="F:NADH dehydrogenase activity"/>
    <property type="evidence" value="ECO:0007669"/>
    <property type="project" value="TreeGrafter"/>
</dbReference>
<dbReference type="GO" id="GO:0042773">
    <property type="term" value="P:ATP synthesis coupled electron transport"/>
    <property type="evidence" value="ECO:0007669"/>
    <property type="project" value="InterPro"/>
</dbReference>
<dbReference type="InterPro" id="IPR003918">
    <property type="entry name" value="NADH_UbQ_OxRdtase"/>
</dbReference>
<keyword evidence="9" id="KW-1278">Translocase</keyword>
<comment type="catalytic activity">
    <reaction evidence="16 17">
        <text>a ubiquinone + NADH + 5 H(+)(in) = a ubiquinol + NAD(+) + 4 H(+)(out)</text>
        <dbReference type="Rhea" id="RHEA:29091"/>
        <dbReference type="Rhea" id="RHEA-COMP:9565"/>
        <dbReference type="Rhea" id="RHEA-COMP:9566"/>
        <dbReference type="ChEBI" id="CHEBI:15378"/>
        <dbReference type="ChEBI" id="CHEBI:16389"/>
        <dbReference type="ChEBI" id="CHEBI:17976"/>
        <dbReference type="ChEBI" id="CHEBI:57540"/>
        <dbReference type="ChEBI" id="CHEBI:57945"/>
        <dbReference type="EC" id="7.1.1.2"/>
    </reaction>
</comment>
<comment type="function">
    <text evidence="1">Core subunit of the mitochondrial membrane respiratory chain NADH dehydrogenase (Complex I) that is believed to belong to the minimal assembly required for catalysis. Complex I functions in the transfer of electrons from NADH to the respiratory chain. The immediate electron acceptor for the enzyme is believed to be ubiquinone.</text>
</comment>
<geneLocation type="mitochondrion" evidence="20"/>
<evidence type="ECO:0000256" key="6">
    <source>
        <dbReference type="ARBA" id="ARBA00022448"/>
    </source>
</evidence>
<keyword evidence="8 17" id="KW-0812">Transmembrane</keyword>
<feature type="transmembrane region" description="Helical" evidence="17">
    <location>
        <begin position="215"/>
        <end position="234"/>
    </location>
</feature>
<evidence type="ECO:0000259" key="19">
    <source>
        <dbReference type="Pfam" id="PF01059"/>
    </source>
</evidence>
<name>A0A343ER10_9ORTH</name>
<dbReference type="GO" id="GO:0008137">
    <property type="term" value="F:NADH dehydrogenase (ubiquinone) activity"/>
    <property type="evidence" value="ECO:0007669"/>
    <property type="project" value="UniProtKB-UniRule"/>
</dbReference>
<comment type="similarity">
    <text evidence="3 17">Belongs to the complex I subunit 4 family.</text>
</comment>
<keyword evidence="10 17" id="KW-0249">Electron transport</keyword>
<evidence type="ECO:0000256" key="14">
    <source>
        <dbReference type="ARBA" id="ARBA00023128"/>
    </source>
</evidence>
<feature type="transmembrane region" description="Helical" evidence="17">
    <location>
        <begin position="417"/>
        <end position="436"/>
    </location>
</feature>
<dbReference type="EMBL" id="KY364002">
    <property type="protein sequence ID" value="ASK85591.1"/>
    <property type="molecule type" value="Genomic_DNA"/>
</dbReference>
<feature type="transmembrane region" description="Helical" evidence="17">
    <location>
        <begin position="139"/>
        <end position="161"/>
    </location>
</feature>
<evidence type="ECO:0000256" key="7">
    <source>
        <dbReference type="ARBA" id="ARBA00022660"/>
    </source>
</evidence>
<comment type="subcellular location">
    <subcellularLocation>
        <location evidence="2 17">Mitochondrion membrane</location>
        <topology evidence="2 17">Multi-pass membrane protein</topology>
    </subcellularLocation>
</comment>
<dbReference type="GO" id="GO:0031966">
    <property type="term" value="C:mitochondrial membrane"/>
    <property type="evidence" value="ECO:0007669"/>
    <property type="project" value="UniProtKB-SubCell"/>
</dbReference>
<sequence length="445" mass="50957">MLKFIFMLSFMFPLCFISNFWWLVQSILYLMTFMFLMNCTLGYEFSMLSYMFGMDVMSFGLIMLSFWICALMITASESVYHYKYYNGLFIFMVVFLLLMLFCTFSSLSLFSFYLFFEGSLIPTLFLILGWGYQPERLQAGIYLLFYTLLASLPLLVGLFNLYSLNMSLYIPLMNLNINHLFFYLCLILAFLVKMPMFMVHLWLPKAHVEAPVSGSMILAGVLLKLGGYGLLRVYKLLMMSGLKYNFVWVGISLVGGVLVSLVCLRQTDLKALIAYSSVAHMGIALGGVMTLTYWGFCSAYTLMIAHGLCSSGLFCLANISYERLGSRSLLINKGLMNFMPSMALWWFLLSSSNMAAPPSLNLLGEIGLLNSIVSWTWLSMFMLMLLSFFSAAYSLYLYSYSQHGEIYSGVYSCSMGYLREYLLLFLHWFPLNMLILKGDLCMLWL</sequence>
<keyword evidence="14 17" id="KW-0496">Mitochondrion</keyword>
<keyword evidence="7 17" id="KW-0679">Respiratory chain</keyword>
<feature type="domain" description="NADH:quinone oxidoreductase/Mrp antiporter transmembrane" evidence="18">
    <location>
        <begin position="107"/>
        <end position="389"/>
    </location>
</feature>
<feature type="transmembrane region" description="Helical" evidence="17">
    <location>
        <begin position="181"/>
        <end position="203"/>
    </location>
</feature>
<dbReference type="AlphaFoldDB" id="A0A343ER10"/>
<evidence type="ECO:0000256" key="17">
    <source>
        <dbReference type="RuleBase" id="RU003297"/>
    </source>
</evidence>
<dbReference type="Pfam" id="PF01059">
    <property type="entry name" value="Oxidored_q5_N"/>
    <property type="match status" value="1"/>
</dbReference>
<keyword evidence="12 17" id="KW-0520">NAD</keyword>
<reference evidence="20" key="1">
    <citation type="submission" date="2016-12" db="EMBL/GenBank/DDBJ databases">
        <title>Towards a mitogenomic phylogeny of Tettigoniidea.</title>
        <authorList>
            <person name="Song Q."/>
        </authorList>
    </citation>
    <scope>NUCLEOTIDE SEQUENCE</scope>
</reference>
<feature type="transmembrane region" description="Helical" evidence="17">
    <location>
        <begin position="372"/>
        <end position="396"/>
    </location>
</feature>
<dbReference type="InterPro" id="IPR001750">
    <property type="entry name" value="ND/Mrp_TM"/>
</dbReference>
<dbReference type="InterPro" id="IPR000260">
    <property type="entry name" value="NADH4_N"/>
</dbReference>
<proteinExistence type="inferred from homology"/>
<accession>A0A343ER10</accession>
<feature type="transmembrane region" description="Helical" evidence="17">
    <location>
        <begin position="271"/>
        <end position="294"/>
    </location>
</feature>
<keyword evidence="13 17" id="KW-0830">Ubiquinone</keyword>
<evidence type="ECO:0000256" key="3">
    <source>
        <dbReference type="ARBA" id="ARBA00009025"/>
    </source>
</evidence>
<gene>
    <name evidence="20" type="primary">ND4</name>
</gene>
<feature type="transmembrane region" description="Helical" evidence="17">
    <location>
        <begin position="300"/>
        <end position="321"/>
    </location>
</feature>
<feature type="transmembrane region" description="Helical" evidence="17">
    <location>
        <begin position="113"/>
        <end position="132"/>
    </location>
</feature>
<evidence type="ECO:0000259" key="18">
    <source>
        <dbReference type="Pfam" id="PF00361"/>
    </source>
</evidence>
<evidence type="ECO:0000256" key="11">
    <source>
        <dbReference type="ARBA" id="ARBA00022989"/>
    </source>
</evidence>
<protein>
    <recommendedName>
        <fullName evidence="5 17">NADH-ubiquinone oxidoreductase chain 4</fullName>
        <ecNumber evidence="4 17">7.1.1.2</ecNumber>
    </recommendedName>
</protein>
<evidence type="ECO:0000256" key="8">
    <source>
        <dbReference type="ARBA" id="ARBA00022692"/>
    </source>
</evidence>
<dbReference type="PANTHER" id="PTHR43507:SF20">
    <property type="entry name" value="NADH-UBIQUINONE OXIDOREDUCTASE CHAIN 4"/>
    <property type="match status" value="1"/>
</dbReference>
<dbReference type="GO" id="GO:0048039">
    <property type="term" value="F:ubiquinone binding"/>
    <property type="evidence" value="ECO:0007669"/>
    <property type="project" value="TreeGrafter"/>
</dbReference>
<dbReference type="PANTHER" id="PTHR43507">
    <property type="entry name" value="NADH-UBIQUINONE OXIDOREDUCTASE CHAIN 4"/>
    <property type="match status" value="1"/>
</dbReference>
<dbReference type="EC" id="7.1.1.2" evidence="4 17"/>
<evidence type="ECO:0000256" key="4">
    <source>
        <dbReference type="ARBA" id="ARBA00012944"/>
    </source>
</evidence>
<evidence type="ECO:0000313" key="20">
    <source>
        <dbReference type="EMBL" id="ASK85591.1"/>
    </source>
</evidence>
<evidence type="ECO:0000256" key="1">
    <source>
        <dbReference type="ARBA" id="ARBA00003257"/>
    </source>
</evidence>
<feature type="transmembrane region" description="Helical" evidence="17">
    <location>
        <begin position="12"/>
        <end position="36"/>
    </location>
</feature>